<organism evidence="1 2">
    <name type="scientific">Nocardia jiangsuensis</name>
    <dbReference type="NCBI Taxonomy" id="1691563"/>
    <lineage>
        <taxon>Bacteria</taxon>
        <taxon>Bacillati</taxon>
        <taxon>Actinomycetota</taxon>
        <taxon>Actinomycetes</taxon>
        <taxon>Mycobacteriales</taxon>
        <taxon>Nocardiaceae</taxon>
        <taxon>Nocardia</taxon>
    </lineage>
</organism>
<evidence type="ECO:0000313" key="2">
    <source>
        <dbReference type="Proteomes" id="UP001595696"/>
    </source>
</evidence>
<dbReference type="Proteomes" id="UP001595696">
    <property type="component" value="Unassembled WGS sequence"/>
</dbReference>
<comment type="caution">
    <text evidence="1">The sequence shown here is derived from an EMBL/GenBank/DDBJ whole genome shotgun (WGS) entry which is preliminary data.</text>
</comment>
<protein>
    <submittedName>
        <fullName evidence="1">Uncharacterized protein</fullName>
    </submittedName>
</protein>
<gene>
    <name evidence="1" type="ORF">ACFO0B_28470</name>
</gene>
<keyword evidence="2" id="KW-1185">Reference proteome</keyword>
<accession>A0ABV8E223</accession>
<proteinExistence type="predicted"/>
<dbReference type="EMBL" id="JBHSAX010000023">
    <property type="protein sequence ID" value="MFC3965944.1"/>
    <property type="molecule type" value="Genomic_DNA"/>
</dbReference>
<name>A0ABV8E223_9NOCA</name>
<dbReference type="RefSeq" id="WP_378616238.1">
    <property type="nucleotide sequence ID" value="NZ_JBHSAX010000023.1"/>
</dbReference>
<reference evidence="2" key="1">
    <citation type="journal article" date="2019" name="Int. J. Syst. Evol. Microbiol.">
        <title>The Global Catalogue of Microorganisms (GCM) 10K type strain sequencing project: providing services to taxonomists for standard genome sequencing and annotation.</title>
        <authorList>
            <consortium name="The Broad Institute Genomics Platform"/>
            <consortium name="The Broad Institute Genome Sequencing Center for Infectious Disease"/>
            <person name="Wu L."/>
            <person name="Ma J."/>
        </authorList>
    </citation>
    <scope>NUCLEOTIDE SEQUENCE [LARGE SCALE GENOMIC DNA]</scope>
    <source>
        <strain evidence="2">CGMCC 4.7330</strain>
    </source>
</reference>
<evidence type="ECO:0000313" key="1">
    <source>
        <dbReference type="EMBL" id="MFC3965944.1"/>
    </source>
</evidence>
<sequence length="115" mass="12276">MDYQFSRDPSWTRAVYEAIATAKISVLVRDDSDATTVTVSGPCPNCAHPFTDTDTLKGSVDIGRVTFTVPGEPEPLPPATLHCTCREPHPGRPATVATGCGIHFLVFATRTGQSS</sequence>